<name>C1F690_ACIC5</name>
<keyword evidence="3" id="KW-1185">Reference proteome</keyword>
<dbReference type="InterPro" id="IPR016040">
    <property type="entry name" value="NAD(P)-bd_dom"/>
</dbReference>
<dbReference type="PANTHER" id="PTHR47129:SF1">
    <property type="entry name" value="NMRA-LIKE DOMAIN-CONTAINING PROTEIN"/>
    <property type="match status" value="1"/>
</dbReference>
<dbReference type="STRING" id="240015.ACP_3320"/>
<dbReference type="InterPro" id="IPR052718">
    <property type="entry name" value="NmrA-type_oxidoreductase"/>
</dbReference>
<dbReference type="CDD" id="cd05269">
    <property type="entry name" value="TMR_SDR_a"/>
    <property type="match status" value="1"/>
</dbReference>
<reference evidence="2 3" key="1">
    <citation type="journal article" date="2009" name="Appl. Environ. Microbiol.">
        <title>Three genomes from the phylum Acidobacteria provide insight into the lifestyles of these microorganisms in soils.</title>
        <authorList>
            <person name="Ward N.L."/>
            <person name="Challacombe J.F."/>
            <person name="Janssen P.H."/>
            <person name="Henrissat B."/>
            <person name="Coutinho P.M."/>
            <person name="Wu M."/>
            <person name="Xie G."/>
            <person name="Haft D.H."/>
            <person name="Sait M."/>
            <person name="Badger J."/>
            <person name="Barabote R.D."/>
            <person name="Bradley B."/>
            <person name="Brettin T.S."/>
            <person name="Brinkac L.M."/>
            <person name="Bruce D."/>
            <person name="Creasy T."/>
            <person name="Daugherty S.C."/>
            <person name="Davidsen T.M."/>
            <person name="DeBoy R.T."/>
            <person name="Detter J.C."/>
            <person name="Dodson R.J."/>
            <person name="Durkin A.S."/>
            <person name="Ganapathy A."/>
            <person name="Gwinn-Giglio M."/>
            <person name="Han C.S."/>
            <person name="Khouri H."/>
            <person name="Kiss H."/>
            <person name="Kothari S.P."/>
            <person name="Madupu R."/>
            <person name="Nelson K.E."/>
            <person name="Nelson W.C."/>
            <person name="Paulsen I."/>
            <person name="Penn K."/>
            <person name="Ren Q."/>
            <person name="Rosovitz M.J."/>
            <person name="Selengut J.D."/>
            <person name="Shrivastava S."/>
            <person name="Sullivan S.A."/>
            <person name="Tapia R."/>
            <person name="Thompson L.S."/>
            <person name="Watkins K.L."/>
            <person name="Yang Q."/>
            <person name="Yu C."/>
            <person name="Zafar N."/>
            <person name="Zhou L."/>
            <person name="Kuske C.R."/>
        </authorList>
    </citation>
    <scope>NUCLEOTIDE SEQUENCE [LARGE SCALE GENOMIC DNA]</scope>
    <source>
        <strain evidence="3">ATCC 51196 / DSM 11244 / BCRC 80197 / JCM 7670 / NBRC 15755 / NCIMB 13165 / 161</strain>
    </source>
</reference>
<protein>
    <submittedName>
        <fullName evidence="2">NmrA family protein</fullName>
    </submittedName>
</protein>
<organism evidence="2 3">
    <name type="scientific">Acidobacterium capsulatum (strain ATCC 51196 / DSM 11244 / BCRC 80197 / JCM 7670 / NBRC 15755 / NCIMB 13165 / 161)</name>
    <dbReference type="NCBI Taxonomy" id="240015"/>
    <lineage>
        <taxon>Bacteria</taxon>
        <taxon>Pseudomonadati</taxon>
        <taxon>Acidobacteriota</taxon>
        <taxon>Terriglobia</taxon>
        <taxon>Terriglobales</taxon>
        <taxon>Acidobacteriaceae</taxon>
        <taxon>Acidobacterium</taxon>
    </lineage>
</organism>
<evidence type="ECO:0000313" key="2">
    <source>
        <dbReference type="EMBL" id="ACO32539.1"/>
    </source>
</evidence>
<gene>
    <name evidence="2" type="ordered locus">ACP_3320</name>
</gene>
<dbReference type="InterPro" id="IPR036291">
    <property type="entry name" value="NAD(P)-bd_dom_sf"/>
</dbReference>
<feature type="domain" description="NAD(P)-binding" evidence="1">
    <location>
        <begin position="6"/>
        <end position="183"/>
    </location>
</feature>
<dbReference type="EMBL" id="CP001472">
    <property type="protein sequence ID" value="ACO32539.1"/>
    <property type="molecule type" value="Genomic_DNA"/>
</dbReference>
<dbReference type="Proteomes" id="UP000002207">
    <property type="component" value="Chromosome"/>
</dbReference>
<dbReference type="OrthoDB" id="152510at2"/>
<dbReference type="RefSeq" id="WP_015898353.1">
    <property type="nucleotide sequence ID" value="NC_012483.1"/>
</dbReference>
<dbReference type="Pfam" id="PF13460">
    <property type="entry name" value="NAD_binding_10"/>
    <property type="match status" value="1"/>
</dbReference>
<proteinExistence type="predicted"/>
<dbReference type="FunCoup" id="C1F690">
    <property type="interactions" value="399"/>
</dbReference>
<dbReference type="KEGG" id="aca:ACP_3320"/>
<dbReference type="Gene3D" id="3.90.25.10">
    <property type="entry name" value="UDP-galactose 4-epimerase, domain 1"/>
    <property type="match status" value="1"/>
</dbReference>
<dbReference type="SUPFAM" id="SSF51735">
    <property type="entry name" value="NAD(P)-binding Rossmann-fold domains"/>
    <property type="match status" value="1"/>
</dbReference>
<dbReference type="eggNOG" id="COG0702">
    <property type="taxonomic scope" value="Bacteria"/>
</dbReference>
<dbReference type="AlphaFoldDB" id="C1F690"/>
<evidence type="ECO:0000313" key="3">
    <source>
        <dbReference type="Proteomes" id="UP000002207"/>
    </source>
</evidence>
<dbReference type="Gene3D" id="3.40.50.720">
    <property type="entry name" value="NAD(P)-binding Rossmann-like Domain"/>
    <property type="match status" value="1"/>
</dbReference>
<dbReference type="HOGENOM" id="CLU_007383_10_4_0"/>
<evidence type="ECO:0000259" key="1">
    <source>
        <dbReference type="Pfam" id="PF13460"/>
    </source>
</evidence>
<dbReference type="InParanoid" id="C1F690"/>
<dbReference type="PANTHER" id="PTHR47129">
    <property type="entry name" value="QUINONE OXIDOREDUCTASE 2"/>
    <property type="match status" value="1"/>
</dbReference>
<accession>C1F690</accession>
<sequence length="288" mass="30052">MIVITGATGQLGQLVIAELLKRTEAGKIVAAVRTPAKAAHLAAQGVVVREADYSRPETLAAAFQGATRLLLISGNEIGQREPQHKAVIDAAKAAGVPFVAYTSLLHCDTSPMVLAREHLVTEQYLASSGLAYCLLRNGWYFENQTAAIPAALAQGAFVGASGEGRFAAASRADYAAAAAEVLTGSGYENRVLELGGDAPYTRAELAAEVSRQTGKEIAYRNLSEAEYRAILSNFLPAALAEAIADSEAHAAQGALDDDSHTLSRLLGRPTTTLAEAVASALRAPVASH</sequence>